<reference evidence="1 2" key="1">
    <citation type="submission" date="2020-01" db="EMBL/GenBank/DDBJ databases">
        <title>Identification and distribution of gene clusters putatively required for synthesis of sphingolipid metabolism inhibitors in phylogenetically diverse species of the filamentous fungus Fusarium.</title>
        <authorList>
            <person name="Kim H.-S."/>
            <person name="Busman M."/>
            <person name="Brown D.W."/>
            <person name="Divon H."/>
            <person name="Uhlig S."/>
            <person name="Proctor R.H."/>
        </authorList>
    </citation>
    <scope>NUCLEOTIDE SEQUENCE [LARGE SCALE GENOMIC DNA]</scope>
    <source>
        <strain evidence="1 2">NRRL 20459</strain>
    </source>
</reference>
<name>A0A8H4LD73_9HYPO</name>
<keyword evidence="2" id="KW-1185">Reference proteome</keyword>
<comment type="caution">
    <text evidence="1">The sequence shown here is derived from an EMBL/GenBank/DDBJ whole genome shotgun (WGS) entry which is preliminary data.</text>
</comment>
<dbReference type="Proteomes" id="UP000554235">
    <property type="component" value="Unassembled WGS sequence"/>
</dbReference>
<proteinExistence type="predicted"/>
<accession>A0A8H4LD73</accession>
<organism evidence="1 2">
    <name type="scientific">Fusarium albosuccineum</name>
    <dbReference type="NCBI Taxonomy" id="1237068"/>
    <lineage>
        <taxon>Eukaryota</taxon>
        <taxon>Fungi</taxon>
        <taxon>Dikarya</taxon>
        <taxon>Ascomycota</taxon>
        <taxon>Pezizomycotina</taxon>
        <taxon>Sordariomycetes</taxon>
        <taxon>Hypocreomycetidae</taxon>
        <taxon>Hypocreales</taxon>
        <taxon>Nectriaceae</taxon>
        <taxon>Fusarium</taxon>
        <taxon>Fusarium decemcellulare species complex</taxon>
    </lineage>
</organism>
<dbReference type="EMBL" id="JAADYS010000820">
    <property type="protein sequence ID" value="KAF4466811.1"/>
    <property type="molecule type" value="Genomic_DNA"/>
</dbReference>
<gene>
    <name evidence="1" type="ORF">FALBO_6337</name>
</gene>
<dbReference type="AlphaFoldDB" id="A0A8H4LD73"/>
<evidence type="ECO:0000313" key="2">
    <source>
        <dbReference type="Proteomes" id="UP000554235"/>
    </source>
</evidence>
<protein>
    <submittedName>
        <fullName evidence="1">Uncharacterized protein</fullName>
    </submittedName>
</protein>
<evidence type="ECO:0000313" key="1">
    <source>
        <dbReference type="EMBL" id="KAF4466811.1"/>
    </source>
</evidence>
<sequence>MHAFMKAALGIHLCMHLARVKVIALVTQGTYIQELLGIFLSLILRPEQRFSRLPLPQANAYIMIKILTTTPTGDLPSEANVLLESKLSVRETTIESGIVDAFQKERAPVNEIFGEVKSLHEEVMRNFDGRGSHSHSNCPV</sequence>